<reference evidence="9" key="2">
    <citation type="submission" date="2025-08" db="UniProtKB">
        <authorList>
            <consortium name="Ensembl"/>
        </authorList>
    </citation>
    <scope>IDENTIFICATION</scope>
</reference>
<evidence type="ECO:0000256" key="7">
    <source>
        <dbReference type="ARBA" id="ARBA00023180"/>
    </source>
</evidence>
<evidence type="ECO:0000313" key="10">
    <source>
        <dbReference type="Proteomes" id="UP000694394"/>
    </source>
</evidence>
<keyword evidence="6" id="KW-0472">Membrane</keyword>
<comment type="similarity">
    <text evidence="2">Belongs to the FAM187 family.</text>
</comment>
<dbReference type="InterPro" id="IPR039311">
    <property type="entry name" value="FAM187A/B"/>
</dbReference>
<dbReference type="Gene3D" id="2.60.40.10">
    <property type="entry name" value="Immunoglobulins"/>
    <property type="match status" value="1"/>
</dbReference>
<dbReference type="GO" id="GO:0016020">
    <property type="term" value="C:membrane"/>
    <property type="evidence" value="ECO:0007669"/>
    <property type="project" value="UniProtKB-SubCell"/>
</dbReference>
<sequence>MLSPLLLLLGFAVPALGVYVSVSCPRGKQCQRALLSGNDVLLHCNSPGAHWHYLFAHAGDLPPFNITHLSNVETLPEGSLVIREPSPSQTGVYSCLDKNGSRVARYDVDFQDATVLHVTHRDLGQQPLENGSVHLNSKELIFTLWEPWQDCNRCGEPGERKRLGYCYVQEPLEEPTPCWLYLGEVDLWSNRMRPELQVESCHVQCQHRPSMGVGYITFDSFQLNEESESVWLSCPLGSIYRPVTWEADDTLLTWQSQLSGEALNTFLDPSTGGRQLQVFRAAIYRCFVQQEFMAQFNPKSSPEALEAQRDGSGARPQVAPEILWWKAGSVLTGLKLALLAGTLLALAGLMLRFCRPSQGAKRDCVVLVK</sequence>
<feature type="chain" id="PRO_5034734280" evidence="8">
    <location>
        <begin position="18"/>
        <end position="369"/>
    </location>
</feature>
<evidence type="ECO:0000256" key="8">
    <source>
        <dbReference type="SAM" id="SignalP"/>
    </source>
</evidence>
<dbReference type="EMBL" id="ABDC03026975">
    <property type="status" value="NOT_ANNOTATED_CDS"/>
    <property type="molecule type" value="Genomic_DNA"/>
</dbReference>
<proteinExistence type="inferred from homology"/>
<name>A0A8C5Y5P8_MICMU</name>
<dbReference type="PANTHER" id="PTHR32178:SF8">
    <property type="entry name" value="PROTEIN FAM187B"/>
    <property type="match status" value="1"/>
</dbReference>
<dbReference type="Proteomes" id="UP000694394">
    <property type="component" value="Chromosome 22"/>
</dbReference>
<evidence type="ECO:0000313" key="9">
    <source>
        <dbReference type="Ensembl" id="ENSMICP00000046309.1"/>
    </source>
</evidence>
<dbReference type="InterPro" id="IPR013783">
    <property type="entry name" value="Ig-like_fold"/>
</dbReference>
<dbReference type="GeneTree" id="ENSGT00530000063991"/>
<dbReference type="InterPro" id="IPR036179">
    <property type="entry name" value="Ig-like_dom_sf"/>
</dbReference>
<evidence type="ECO:0000256" key="1">
    <source>
        <dbReference type="ARBA" id="ARBA00004479"/>
    </source>
</evidence>
<keyword evidence="10" id="KW-1185">Reference proteome</keyword>
<organism evidence="9 10">
    <name type="scientific">Microcebus murinus</name>
    <name type="common">Gray mouse lemur</name>
    <name type="synonym">Lemur murinus</name>
    <dbReference type="NCBI Taxonomy" id="30608"/>
    <lineage>
        <taxon>Eukaryota</taxon>
        <taxon>Metazoa</taxon>
        <taxon>Chordata</taxon>
        <taxon>Craniata</taxon>
        <taxon>Vertebrata</taxon>
        <taxon>Euteleostomi</taxon>
        <taxon>Mammalia</taxon>
        <taxon>Eutheria</taxon>
        <taxon>Euarchontoglires</taxon>
        <taxon>Primates</taxon>
        <taxon>Strepsirrhini</taxon>
        <taxon>Lemuriformes</taxon>
        <taxon>Cheirogaleidae</taxon>
        <taxon>Microcebus</taxon>
    </lineage>
</organism>
<gene>
    <name evidence="9" type="primary">FAM187B</name>
</gene>
<evidence type="ECO:0000256" key="2">
    <source>
        <dbReference type="ARBA" id="ARBA00008727"/>
    </source>
</evidence>
<evidence type="ECO:0000256" key="5">
    <source>
        <dbReference type="ARBA" id="ARBA00022989"/>
    </source>
</evidence>
<keyword evidence="5" id="KW-1133">Transmembrane helix</keyword>
<dbReference type="Ensembl" id="ENSMICT00000058224.1">
    <property type="protein sequence ID" value="ENSMICP00000046309.1"/>
    <property type="gene ID" value="ENSMICG00000044100.1"/>
</dbReference>
<comment type="subcellular location">
    <subcellularLocation>
        <location evidence="1">Membrane</location>
        <topology evidence="1">Single-pass type I membrane protein</topology>
    </subcellularLocation>
</comment>
<evidence type="ECO:0000256" key="3">
    <source>
        <dbReference type="ARBA" id="ARBA00022692"/>
    </source>
</evidence>
<keyword evidence="7" id="KW-0325">Glycoprotein</keyword>
<evidence type="ECO:0000256" key="4">
    <source>
        <dbReference type="ARBA" id="ARBA00022729"/>
    </source>
</evidence>
<feature type="signal peptide" evidence="8">
    <location>
        <begin position="1"/>
        <end position="17"/>
    </location>
</feature>
<keyword evidence="4 8" id="KW-0732">Signal</keyword>
<evidence type="ECO:0000256" key="6">
    <source>
        <dbReference type="ARBA" id="ARBA00023136"/>
    </source>
</evidence>
<reference evidence="9" key="1">
    <citation type="submission" date="2016-12" db="EMBL/GenBank/DDBJ databases">
        <title>Mouse lemur reference genome and diversity panel.</title>
        <authorList>
            <person name="Harris R."/>
            <person name="Larsen P."/>
            <person name="Liu Y."/>
            <person name="Hughes D.S."/>
            <person name="Murali S."/>
            <person name="Raveendran M."/>
            <person name="Korchina V."/>
            <person name="Wang M."/>
            <person name="Jhangiani S."/>
            <person name="Bandaranaike D."/>
            <person name="Bellair M."/>
            <person name="Blankenburg K."/>
            <person name="Chao H."/>
            <person name="Dahdouli M."/>
            <person name="Dinh H."/>
            <person name="Doddapaneni H."/>
            <person name="English A."/>
            <person name="Firestine M."/>
            <person name="Gnanaolivu R."/>
            <person name="Gross S."/>
            <person name="Hernandez B."/>
            <person name="Javaid M."/>
            <person name="Jayaseelan J."/>
            <person name="Jones J."/>
            <person name="Khan Z."/>
            <person name="Kovar C."/>
            <person name="Kurapati P."/>
            <person name="Le B."/>
            <person name="Lee S."/>
            <person name="Li M."/>
            <person name="Mathew T."/>
            <person name="Narasimhan A."/>
            <person name="Ngo D."/>
            <person name="Nguyen L."/>
            <person name="Okwuonu G."/>
            <person name="Ongeri F."/>
            <person name="Osuji N."/>
            <person name="Pu L.-L."/>
            <person name="Puazo M."/>
            <person name="Quiroz J."/>
            <person name="Raj R."/>
            <person name="Rajbhandari K."/>
            <person name="Reid J.G."/>
            <person name="Santibanez J."/>
            <person name="Sexton D."/>
            <person name="Skinner E."/>
            <person name="Vee V."/>
            <person name="Weissenberger G."/>
            <person name="Wu Y."/>
            <person name="Xin Y."/>
            <person name="Han Y."/>
            <person name="Campbell C."/>
            <person name="Brown A."/>
            <person name="Sullivan B."/>
            <person name="Shelton J."/>
            <person name="Brown S."/>
            <person name="Dudchenko O."/>
            <person name="Machol I."/>
            <person name="Durand N."/>
            <person name="Shamim M."/>
            <person name="Lieberman A."/>
            <person name="Muzny D.M."/>
            <person name="Richards S."/>
            <person name="Yoder A."/>
            <person name="Worley K.C."/>
            <person name="Rogers J."/>
            <person name="Gibbs R.A."/>
        </authorList>
    </citation>
    <scope>NUCLEOTIDE SEQUENCE [LARGE SCALE GENOMIC DNA]</scope>
</reference>
<dbReference type="SUPFAM" id="SSF48726">
    <property type="entry name" value="Immunoglobulin"/>
    <property type="match status" value="1"/>
</dbReference>
<dbReference type="PANTHER" id="PTHR32178">
    <property type="entry name" value="FAM187"/>
    <property type="match status" value="1"/>
</dbReference>
<accession>A0A8C5Y5P8</accession>
<dbReference type="AlphaFoldDB" id="A0A8C5Y5P8"/>
<protein>
    <submittedName>
        <fullName evidence="9">Family with sequence similarity 187 member B</fullName>
    </submittedName>
</protein>
<keyword evidence="3" id="KW-0812">Transmembrane</keyword>
<reference evidence="9" key="3">
    <citation type="submission" date="2025-09" db="UniProtKB">
        <authorList>
            <consortium name="Ensembl"/>
        </authorList>
    </citation>
    <scope>IDENTIFICATION</scope>
</reference>